<dbReference type="RefSeq" id="WP_151534698.1">
    <property type="nucleotide sequence ID" value="NZ_WBOS01000003.1"/>
</dbReference>
<dbReference type="PANTHER" id="PTHR43308">
    <property type="entry name" value="OUTER MEMBRANE PROTEIN ALPHA-RELATED"/>
    <property type="match status" value="1"/>
</dbReference>
<keyword evidence="5" id="KW-1185">Reference proteome</keyword>
<keyword evidence="1 2" id="KW-0732">Signal</keyword>
<dbReference type="InterPro" id="IPR001119">
    <property type="entry name" value="SLH_dom"/>
</dbReference>
<dbReference type="PROSITE" id="PS51272">
    <property type="entry name" value="SLH"/>
    <property type="match status" value="3"/>
</dbReference>
<evidence type="ECO:0000313" key="5">
    <source>
        <dbReference type="Proteomes" id="UP000481030"/>
    </source>
</evidence>
<sequence length="651" mass="70329">MKKYPFSNKAMKAMLAASIALSPFAASAISAPVKVEASDLTDAETDLINELNAIYQKLKPEQKSALRTASQKLNDGSAINTDTWNKLADELSRSGKATGDERDLLVALAKLFADASLGGLGDFQTTLSNFKDAQRDNVATVFNQKITVNQLADFIVKVESDYIKRVKKLPSNATNEKYYDEFYNSLESEAIKSLDVAIALFKIINEDNAKSVVQQIVNAVDKDKTAREAFIAGIKEASKDSGTGGGGGGGAIVESPIELPPGSTTIENRGNDVVTQILADKVQAIVNLITATNNVIPVKLEKVSGDKKAVAEIPASLFTEAAKKNSKAVVSIETDAAVYKLPVSEINVSALAQKLGVAAGDVKIDISVNVVSADVKNKVSEVVEFQIFAVAGDKKEAITAFSTYVDRVIMGSKDFSKGNSVAVRINNDGSLTSIPTIFNGKNATVKSLTNSKYTVVENNISFKDVTDKSWAKGYIETLANKLIVKGKAADKYAPADHMTRAEFTVLLVRALGLPAEKYDGTFKDVKGTEWFNENGEIMAAVKHGIIKGVSSNQFAPQNKITRAEAAVMIERAMNLSFVNYDNSQLDSKKTVADFKDASKLQDWNKKAIEAVYQADIVSGRDTKEFDPKGYTQRDEMAKILANFLKSAKLMN</sequence>
<accession>A0A6L3VC13</accession>
<protein>
    <submittedName>
        <fullName evidence="4">S-layer homology domain-containing protein</fullName>
    </submittedName>
</protein>
<dbReference type="PANTHER" id="PTHR43308:SF5">
    <property type="entry name" value="S-LAYER PROTEIN _ PEPTIDOGLYCAN ENDO-BETA-N-ACETYLGLUCOSAMINIDASE"/>
    <property type="match status" value="1"/>
</dbReference>
<name>A0A6L3VC13_9BACI</name>
<evidence type="ECO:0000313" key="4">
    <source>
        <dbReference type="EMBL" id="KAB2336743.1"/>
    </source>
</evidence>
<dbReference type="OrthoDB" id="663332at2"/>
<comment type="caution">
    <text evidence="4">The sequence shown here is derived from an EMBL/GenBank/DDBJ whole genome shotgun (WGS) entry which is preliminary data.</text>
</comment>
<feature type="domain" description="SLH" evidence="3">
    <location>
        <begin position="522"/>
        <end position="583"/>
    </location>
</feature>
<dbReference type="EMBL" id="WBOS01000003">
    <property type="protein sequence ID" value="KAB2336743.1"/>
    <property type="molecule type" value="Genomic_DNA"/>
</dbReference>
<gene>
    <name evidence="4" type="ORF">F7731_10340</name>
</gene>
<evidence type="ECO:0000256" key="2">
    <source>
        <dbReference type="SAM" id="SignalP"/>
    </source>
</evidence>
<feature type="domain" description="SLH" evidence="3">
    <location>
        <begin position="591"/>
        <end position="651"/>
    </location>
</feature>
<feature type="signal peptide" evidence="2">
    <location>
        <begin position="1"/>
        <end position="28"/>
    </location>
</feature>
<feature type="domain" description="SLH" evidence="3">
    <location>
        <begin position="458"/>
        <end position="521"/>
    </location>
</feature>
<dbReference type="AlphaFoldDB" id="A0A6L3VC13"/>
<evidence type="ECO:0000259" key="3">
    <source>
        <dbReference type="PROSITE" id="PS51272"/>
    </source>
</evidence>
<dbReference type="InterPro" id="IPR051465">
    <property type="entry name" value="Cell_Envelope_Struct_Comp"/>
</dbReference>
<organism evidence="4 5">
    <name type="scientific">Cytobacillus depressus</name>
    <dbReference type="NCBI Taxonomy" id="1602942"/>
    <lineage>
        <taxon>Bacteria</taxon>
        <taxon>Bacillati</taxon>
        <taxon>Bacillota</taxon>
        <taxon>Bacilli</taxon>
        <taxon>Bacillales</taxon>
        <taxon>Bacillaceae</taxon>
        <taxon>Cytobacillus</taxon>
    </lineage>
</organism>
<evidence type="ECO:0000256" key="1">
    <source>
        <dbReference type="ARBA" id="ARBA00022729"/>
    </source>
</evidence>
<feature type="chain" id="PRO_5039605914" evidence="2">
    <location>
        <begin position="29"/>
        <end position="651"/>
    </location>
</feature>
<dbReference type="Pfam" id="PF00395">
    <property type="entry name" value="SLH"/>
    <property type="match status" value="3"/>
</dbReference>
<proteinExistence type="predicted"/>
<reference evidence="4 5" key="1">
    <citation type="journal article" date="2016" name="Antonie Van Leeuwenhoek">
        <title>Bacillus depressus sp. nov., isolated from soil of a sunflower field.</title>
        <authorList>
            <person name="Wei X."/>
            <person name="Xin D."/>
            <person name="Xin Y."/>
            <person name="Zhang H."/>
            <person name="Wang T."/>
            <person name="Zhang J."/>
        </authorList>
    </citation>
    <scope>NUCLEOTIDE SEQUENCE [LARGE SCALE GENOMIC DNA]</scope>
    <source>
        <strain evidence="4 5">BZ1</strain>
    </source>
</reference>
<dbReference type="Proteomes" id="UP000481030">
    <property type="component" value="Unassembled WGS sequence"/>
</dbReference>